<dbReference type="AlphaFoldDB" id="A0AAU9FEW9"/>
<reference evidence="2 3" key="1">
    <citation type="submission" date="2024-02" db="EMBL/GenBank/DDBJ databases">
        <title>A chromosome-level genome assembly of Drosophila madeirensis, a fruit fly species endemic to Madeira island.</title>
        <authorList>
            <person name="Tomihara K."/>
            <person name="Llopart A."/>
            <person name="Yamamoto D."/>
        </authorList>
    </citation>
    <scope>NUCLEOTIDE SEQUENCE [LARGE SCALE GENOMIC DNA]</scope>
    <source>
        <strain evidence="2 3">RF1</strain>
    </source>
</reference>
<keyword evidence="1" id="KW-0732">Signal</keyword>
<dbReference type="Proteomes" id="UP001500889">
    <property type="component" value="Chromosome U"/>
</dbReference>
<dbReference type="EMBL" id="AP029264">
    <property type="protein sequence ID" value="BFF94190.1"/>
    <property type="molecule type" value="Genomic_DNA"/>
</dbReference>
<accession>A0AAU9FEW9</accession>
<evidence type="ECO:0008006" key="4">
    <source>
        <dbReference type="Google" id="ProtNLM"/>
    </source>
</evidence>
<feature type="signal peptide" evidence="1">
    <location>
        <begin position="1"/>
        <end position="20"/>
    </location>
</feature>
<feature type="chain" id="PRO_5043930664" description="Secreted protein" evidence="1">
    <location>
        <begin position="21"/>
        <end position="151"/>
    </location>
</feature>
<evidence type="ECO:0000313" key="2">
    <source>
        <dbReference type="EMBL" id="BFF94190.1"/>
    </source>
</evidence>
<protein>
    <recommendedName>
        <fullName evidence="4">Secreted protein</fullName>
    </recommendedName>
</protein>
<gene>
    <name evidence="2" type="ORF">DMAD_11886</name>
</gene>
<proteinExistence type="predicted"/>
<keyword evidence="3" id="KW-1185">Reference proteome</keyword>
<organism evidence="2 3">
    <name type="scientific">Drosophila madeirensis</name>
    <name type="common">Fruit fly</name>
    <dbReference type="NCBI Taxonomy" id="30013"/>
    <lineage>
        <taxon>Eukaryota</taxon>
        <taxon>Metazoa</taxon>
        <taxon>Ecdysozoa</taxon>
        <taxon>Arthropoda</taxon>
        <taxon>Hexapoda</taxon>
        <taxon>Insecta</taxon>
        <taxon>Pterygota</taxon>
        <taxon>Neoptera</taxon>
        <taxon>Endopterygota</taxon>
        <taxon>Diptera</taxon>
        <taxon>Brachycera</taxon>
        <taxon>Muscomorpha</taxon>
        <taxon>Ephydroidea</taxon>
        <taxon>Drosophilidae</taxon>
        <taxon>Drosophila</taxon>
        <taxon>Sophophora</taxon>
    </lineage>
</organism>
<name>A0AAU9FEW9_DROMD</name>
<sequence>MCQAFLLALVFVCGSSLTHQLKHEFPFMERGKGCARINKTVPAPQLGSELWIITRWMAHQQMKPFRCFQDDFPPDIPIATHQSVFLGTDNSTFAVYLICLDGTSSEQKDDNHYYLVQTYSTKKHPAKSTMNKIRKIHVEHGLKKKWLKGCH</sequence>
<evidence type="ECO:0000313" key="3">
    <source>
        <dbReference type="Proteomes" id="UP001500889"/>
    </source>
</evidence>
<evidence type="ECO:0000256" key="1">
    <source>
        <dbReference type="SAM" id="SignalP"/>
    </source>
</evidence>